<dbReference type="Proteomes" id="UP000693970">
    <property type="component" value="Unassembled WGS sequence"/>
</dbReference>
<reference evidence="1" key="1">
    <citation type="journal article" date="2021" name="Sci. Rep.">
        <title>Diploid genomic architecture of Nitzschia inconspicua, an elite biomass production diatom.</title>
        <authorList>
            <person name="Oliver A."/>
            <person name="Podell S."/>
            <person name="Pinowska A."/>
            <person name="Traller J.C."/>
            <person name="Smith S.R."/>
            <person name="McClure R."/>
            <person name="Beliaev A."/>
            <person name="Bohutskyi P."/>
            <person name="Hill E.A."/>
            <person name="Rabines A."/>
            <person name="Zheng H."/>
            <person name="Allen L.Z."/>
            <person name="Kuo A."/>
            <person name="Grigoriev I.V."/>
            <person name="Allen A.E."/>
            <person name="Hazlebeck D."/>
            <person name="Allen E.E."/>
        </authorList>
    </citation>
    <scope>NUCLEOTIDE SEQUENCE</scope>
    <source>
        <strain evidence="1">Hildebrandi</strain>
    </source>
</reference>
<comment type="caution">
    <text evidence="1">The sequence shown here is derived from an EMBL/GenBank/DDBJ whole genome shotgun (WGS) entry which is preliminary data.</text>
</comment>
<dbReference type="AlphaFoldDB" id="A0A9K3Q8A1"/>
<evidence type="ECO:0000313" key="1">
    <source>
        <dbReference type="EMBL" id="KAG7373750.1"/>
    </source>
</evidence>
<accession>A0A9K3Q8A1</accession>
<keyword evidence="2" id="KW-1185">Reference proteome</keyword>
<evidence type="ECO:0000313" key="2">
    <source>
        <dbReference type="Proteomes" id="UP000693970"/>
    </source>
</evidence>
<protein>
    <submittedName>
        <fullName evidence="1">Uncharacterized protein</fullName>
    </submittedName>
</protein>
<dbReference type="OrthoDB" id="40315at2759"/>
<proteinExistence type="predicted"/>
<organism evidence="1 2">
    <name type="scientific">Nitzschia inconspicua</name>
    <dbReference type="NCBI Taxonomy" id="303405"/>
    <lineage>
        <taxon>Eukaryota</taxon>
        <taxon>Sar</taxon>
        <taxon>Stramenopiles</taxon>
        <taxon>Ochrophyta</taxon>
        <taxon>Bacillariophyta</taxon>
        <taxon>Bacillariophyceae</taxon>
        <taxon>Bacillariophycidae</taxon>
        <taxon>Bacillariales</taxon>
        <taxon>Bacillariaceae</taxon>
        <taxon>Nitzschia</taxon>
    </lineage>
</organism>
<name>A0A9K3Q8A1_9STRA</name>
<reference evidence="1" key="2">
    <citation type="submission" date="2021-04" db="EMBL/GenBank/DDBJ databases">
        <authorList>
            <person name="Podell S."/>
        </authorList>
    </citation>
    <scope>NUCLEOTIDE SEQUENCE</scope>
    <source>
        <strain evidence="1">Hildebrandi</strain>
    </source>
</reference>
<dbReference type="EMBL" id="JAGRRH010000001">
    <property type="protein sequence ID" value="KAG7373750.1"/>
    <property type="molecule type" value="Genomic_DNA"/>
</dbReference>
<gene>
    <name evidence="1" type="ORF">IV203_012845</name>
</gene>
<sequence>MNRPFPAGRSDLRIFKEDELKAILSSTGKMCIADGGYAGKEYVNQCSTPNTHDRRPARRFKSRALKRHEKFNGLIKSFHSVECQFRHPLERFKLIFEAICVICQYQILETDKPLYDVLVKDVLRDDD</sequence>